<gene>
    <name evidence="1" type="ORF">EZS28_031717</name>
</gene>
<sequence>MTSPRLTAAIRSIVEVDSPFEKESQPVAQIQTRRRSSIFEETIMPDPSVCRREIAYTFDVVENQVILNTEDEGCCGKFMHDGTRTLSDITQRHKHTRKQKLIINMQDWKDPVANTYLTMSEVDSKLMNYVITNTGQQIDGTKTFNANVNATGFVKTGKDDTSVPLAGGGERLLSSFGGIEDLTSTAFSRMKRLLDTAGLMDFPELYAYIRERDSQPPVETELPVPIGEQTLLEQVKIIADIFENTNDVFIPSEPNMPIKIDYGQQIVNNPFVFNEMQFILIVYGERVTLNCFVTIKQQFNGYIFNSYPQDAQPMDSVQIITVICNKFCNNINLFCYIDEKSPYIYAEDDREIAANTSIEISTTYYKQFEALKQINYDSNNDGKVYIMDVWNESEQGTHEAQSYVYYVVKKQSDQVDHHIEGTVLHNFLNNDIKLINKLGIYKADCTAYYIQGDPIVMFSFGAKLGDNIGNIYKIFSTIDSKILSLYAKFLAMHPEQKEFKGYCQQVQQLDKSQGFQVIISGKLDKKDREFASKYVEDMVPGKSRSGEFSKTTN</sequence>
<evidence type="ECO:0000313" key="1">
    <source>
        <dbReference type="EMBL" id="KAA6372756.1"/>
    </source>
</evidence>
<dbReference type="AlphaFoldDB" id="A0A5J4UPZ3"/>
<comment type="caution">
    <text evidence="1">The sequence shown here is derived from an EMBL/GenBank/DDBJ whole genome shotgun (WGS) entry which is preliminary data.</text>
</comment>
<accession>A0A5J4UPZ3</accession>
<dbReference type="Proteomes" id="UP000324800">
    <property type="component" value="Unassembled WGS sequence"/>
</dbReference>
<organism evidence="1 2">
    <name type="scientific">Streblomastix strix</name>
    <dbReference type="NCBI Taxonomy" id="222440"/>
    <lineage>
        <taxon>Eukaryota</taxon>
        <taxon>Metamonada</taxon>
        <taxon>Preaxostyla</taxon>
        <taxon>Oxymonadida</taxon>
        <taxon>Streblomastigidae</taxon>
        <taxon>Streblomastix</taxon>
    </lineage>
</organism>
<reference evidence="1 2" key="1">
    <citation type="submission" date="2019-03" db="EMBL/GenBank/DDBJ databases">
        <title>Single cell metagenomics reveals metabolic interactions within the superorganism composed of flagellate Streblomastix strix and complex community of Bacteroidetes bacteria on its surface.</title>
        <authorList>
            <person name="Treitli S.C."/>
            <person name="Kolisko M."/>
            <person name="Husnik F."/>
            <person name="Keeling P."/>
            <person name="Hampl V."/>
        </authorList>
    </citation>
    <scope>NUCLEOTIDE SEQUENCE [LARGE SCALE GENOMIC DNA]</scope>
    <source>
        <strain evidence="1">ST1C</strain>
    </source>
</reference>
<proteinExistence type="predicted"/>
<protein>
    <submittedName>
        <fullName evidence="1">Uncharacterized protein</fullName>
    </submittedName>
</protein>
<dbReference type="EMBL" id="SNRW01013321">
    <property type="protein sequence ID" value="KAA6372756.1"/>
    <property type="molecule type" value="Genomic_DNA"/>
</dbReference>
<evidence type="ECO:0000313" key="2">
    <source>
        <dbReference type="Proteomes" id="UP000324800"/>
    </source>
</evidence>
<name>A0A5J4UPZ3_9EUKA</name>